<accession>A0A1E3GZ31</accession>
<dbReference type="PANTHER" id="PTHR34933:SF1">
    <property type="entry name" value="FLAGELLAR L-RING PROTEIN"/>
    <property type="match status" value="1"/>
</dbReference>
<evidence type="ECO:0000313" key="8">
    <source>
        <dbReference type="EMBL" id="ODN69339.1"/>
    </source>
</evidence>
<keyword evidence="9" id="KW-1185">Reference proteome</keyword>
<keyword evidence="8" id="KW-0969">Cilium</keyword>
<evidence type="ECO:0000256" key="1">
    <source>
        <dbReference type="ARBA" id="ARBA00002591"/>
    </source>
</evidence>
<keyword evidence="3 7" id="KW-0732">Signal</keyword>
<sequence length="251" mass="26877">MSRPMSRLIRHCTLAAGLLALGACGNTVDRLKGVGEEPKLSAIENPVSQPGYRPVQMPMPDIQPVQYSPNSLWQSGSRTFFKDQRARNIGDILTVKVRITDNAKLANSTQRNRSGSDDLSLEGAIGNSIVNALPGDTSADAIIGNESTSSSAGSGTINRSEAVTTDVAAVVTQLLPNGNLVIEGRQEVRVNFEMRQLIIAGVVRPEDIGADNTVDSSKIAEARFAYGGKGQISDLQQPRYGQQVMDILLPF</sequence>
<evidence type="ECO:0000313" key="9">
    <source>
        <dbReference type="Proteomes" id="UP000094622"/>
    </source>
</evidence>
<dbReference type="InterPro" id="IPR000527">
    <property type="entry name" value="Flag_Lring"/>
</dbReference>
<proteinExistence type="inferred from homology"/>
<dbReference type="OrthoDB" id="9789227at2"/>
<evidence type="ECO:0000256" key="2">
    <source>
        <dbReference type="ARBA" id="ARBA00006929"/>
    </source>
</evidence>
<evidence type="ECO:0000256" key="3">
    <source>
        <dbReference type="ARBA" id="ARBA00022729"/>
    </source>
</evidence>
<dbReference type="PRINTS" id="PR01008">
    <property type="entry name" value="FLGLRINGFLGH"/>
</dbReference>
<dbReference type="GO" id="GO:0003774">
    <property type="term" value="F:cytoskeletal motor activity"/>
    <property type="evidence" value="ECO:0007669"/>
    <property type="project" value="InterPro"/>
</dbReference>
<protein>
    <recommendedName>
        <fullName evidence="7">Flagellar L-ring protein</fullName>
    </recommendedName>
    <alternativeName>
        <fullName evidence="7">Basal body L-ring protein</fullName>
    </alternativeName>
</protein>
<comment type="subcellular location">
    <subcellularLocation>
        <location evidence="7">Cell outer membrane</location>
        <topology evidence="7">Lipid-anchor</topology>
    </subcellularLocation>
    <subcellularLocation>
        <location evidence="7">Bacterial flagellum basal body</location>
    </subcellularLocation>
</comment>
<keyword evidence="5 7" id="KW-0975">Bacterial flagellum</keyword>
<dbReference type="PROSITE" id="PS51257">
    <property type="entry name" value="PROKAR_LIPOPROTEIN"/>
    <property type="match status" value="1"/>
</dbReference>
<dbReference type="Proteomes" id="UP000094622">
    <property type="component" value="Unassembled WGS sequence"/>
</dbReference>
<organism evidence="8 9">
    <name type="scientific">Methylobrevis pamukkalensis</name>
    <dbReference type="NCBI Taxonomy" id="1439726"/>
    <lineage>
        <taxon>Bacteria</taxon>
        <taxon>Pseudomonadati</taxon>
        <taxon>Pseudomonadota</taxon>
        <taxon>Alphaproteobacteria</taxon>
        <taxon>Hyphomicrobiales</taxon>
        <taxon>Pleomorphomonadaceae</taxon>
        <taxon>Methylobrevis</taxon>
    </lineage>
</organism>
<dbReference type="GO" id="GO:0009427">
    <property type="term" value="C:bacterial-type flagellum basal body, distal rod, L ring"/>
    <property type="evidence" value="ECO:0007669"/>
    <property type="project" value="InterPro"/>
</dbReference>
<keyword evidence="4 7" id="KW-0472">Membrane</keyword>
<evidence type="ECO:0000256" key="5">
    <source>
        <dbReference type="ARBA" id="ARBA00023143"/>
    </source>
</evidence>
<name>A0A1E3GZ31_9HYPH</name>
<dbReference type="GO" id="GO:0071973">
    <property type="term" value="P:bacterial-type flagellum-dependent cell motility"/>
    <property type="evidence" value="ECO:0007669"/>
    <property type="project" value="InterPro"/>
</dbReference>
<comment type="function">
    <text evidence="1 7">Assembles around the rod to form the L-ring and probably protects the motor/basal body from shearing forces during rotation.</text>
</comment>
<keyword evidence="8" id="KW-0282">Flagellum</keyword>
<dbReference type="PANTHER" id="PTHR34933">
    <property type="entry name" value="FLAGELLAR L-RING PROTEIN"/>
    <property type="match status" value="1"/>
</dbReference>
<dbReference type="NCBIfam" id="NF001305">
    <property type="entry name" value="PRK00249.1-5"/>
    <property type="match status" value="1"/>
</dbReference>
<keyword evidence="8" id="KW-0966">Cell projection</keyword>
<reference evidence="8 9" key="1">
    <citation type="submission" date="2016-07" db="EMBL/GenBank/DDBJ databases">
        <title>Draft Genome Sequence of Methylobrevis pamukkalensis PK2.</title>
        <authorList>
            <person name="Vasilenko O.V."/>
            <person name="Doronina N.V."/>
            <person name="Shmareva M.N."/>
            <person name="Tarlachkov S.V."/>
            <person name="Mustakhimov I."/>
            <person name="Trotsenko Y.A."/>
        </authorList>
    </citation>
    <scope>NUCLEOTIDE SEQUENCE [LARGE SCALE GENOMIC DNA]</scope>
    <source>
        <strain evidence="8 9">PK2</strain>
    </source>
</reference>
<dbReference type="PATRIC" id="fig|1439726.3.peg.3530"/>
<dbReference type="Pfam" id="PF02107">
    <property type="entry name" value="FlgH"/>
    <property type="match status" value="1"/>
</dbReference>
<evidence type="ECO:0000256" key="7">
    <source>
        <dbReference type="HAMAP-Rule" id="MF_00415"/>
    </source>
</evidence>
<evidence type="ECO:0000256" key="6">
    <source>
        <dbReference type="ARBA" id="ARBA00023237"/>
    </source>
</evidence>
<dbReference type="GO" id="GO:0009279">
    <property type="term" value="C:cell outer membrane"/>
    <property type="evidence" value="ECO:0007669"/>
    <property type="project" value="UniProtKB-SubCell"/>
</dbReference>
<keyword evidence="7" id="KW-0449">Lipoprotein</keyword>
<comment type="similarity">
    <text evidence="2 7">Belongs to the FlgH family.</text>
</comment>
<dbReference type="HAMAP" id="MF_00415">
    <property type="entry name" value="FlgH"/>
    <property type="match status" value="1"/>
</dbReference>
<comment type="caution">
    <text evidence="8">The sequence shown here is derived from an EMBL/GenBank/DDBJ whole genome shotgun (WGS) entry which is preliminary data.</text>
</comment>
<keyword evidence="6 7" id="KW-0998">Cell outer membrane</keyword>
<gene>
    <name evidence="7 8" type="primary">flgH</name>
    <name evidence="8" type="ORF">A6302_03359</name>
</gene>
<dbReference type="EMBL" id="MCRJ01000096">
    <property type="protein sequence ID" value="ODN69339.1"/>
    <property type="molecule type" value="Genomic_DNA"/>
</dbReference>
<comment type="subunit">
    <text evidence="7">The basal body constitutes a major portion of the flagellar organelle and consists of four rings (L,P,S, and M) mounted on a central rod.</text>
</comment>
<evidence type="ECO:0000256" key="4">
    <source>
        <dbReference type="ARBA" id="ARBA00023136"/>
    </source>
</evidence>
<dbReference type="RefSeq" id="WP_069307726.1">
    <property type="nucleotide sequence ID" value="NZ_MCRJ01000096.1"/>
</dbReference>
<dbReference type="AlphaFoldDB" id="A0A1E3GZ31"/>